<accession>A0A1X6Y780</accession>
<dbReference type="PROSITE" id="PS51063">
    <property type="entry name" value="HTH_CRP_2"/>
    <property type="match status" value="1"/>
</dbReference>
<evidence type="ECO:0000313" key="7">
    <source>
        <dbReference type="Proteomes" id="UP000193570"/>
    </source>
</evidence>
<dbReference type="SUPFAM" id="SSF51206">
    <property type="entry name" value="cAMP-binding domain-like"/>
    <property type="match status" value="1"/>
</dbReference>
<dbReference type="InterPro" id="IPR036388">
    <property type="entry name" value="WH-like_DNA-bd_sf"/>
</dbReference>
<dbReference type="EMBL" id="FWFK01000001">
    <property type="protein sequence ID" value="SLN12432.1"/>
    <property type="molecule type" value="Genomic_DNA"/>
</dbReference>
<proteinExistence type="predicted"/>
<dbReference type="InterPro" id="IPR014710">
    <property type="entry name" value="RmlC-like_jellyroll"/>
</dbReference>
<dbReference type="Gene3D" id="1.10.10.10">
    <property type="entry name" value="Winged helix-like DNA-binding domain superfamily/Winged helix DNA-binding domain"/>
    <property type="match status" value="1"/>
</dbReference>
<evidence type="ECO:0000259" key="4">
    <source>
        <dbReference type="PROSITE" id="PS50042"/>
    </source>
</evidence>
<evidence type="ECO:0000259" key="5">
    <source>
        <dbReference type="PROSITE" id="PS51063"/>
    </source>
</evidence>
<feature type="domain" description="HTH crp-type" evidence="5">
    <location>
        <begin position="152"/>
        <end position="226"/>
    </location>
</feature>
<dbReference type="PROSITE" id="PS50042">
    <property type="entry name" value="CNMP_BINDING_3"/>
    <property type="match status" value="1"/>
</dbReference>
<dbReference type="GO" id="GO:0006355">
    <property type="term" value="P:regulation of DNA-templated transcription"/>
    <property type="evidence" value="ECO:0007669"/>
    <property type="project" value="InterPro"/>
</dbReference>
<reference evidence="6 7" key="1">
    <citation type="submission" date="2017-03" db="EMBL/GenBank/DDBJ databases">
        <authorList>
            <person name="Afonso C.L."/>
            <person name="Miller P.J."/>
            <person name="Scott M.A."/>
            <person name="Spackman E."/>
            <person name="Goraichik I."/>
            <person name="Dimitrov K.M."/>
            <person name="Suarez D.L."/>
            <person name="Swayne D.E."/>
        </authorList>
    </citation>
    <scope>NUCLEOTIDE SEQUENCE [LARGE SCALE GENOMIC DNA]</scope>
    <source>
        <strain evidence="6 7">CECT 8625</strain>
    </source>
</reference>
<dbReference type="SUPFAM" id="SSF46785">
    <property type="entry name" value="Winged helix' DNA-binding domain"/>
    <property type="match status" value="1"/>
</dbReference>
<feature type="domain" description="Cyclic nucleotide-binding" evidence="4">
    <location>
        <begin position="35"/>
        <end position="120"/>
    </location>
</feature>
<dbReference type="Proteomes" id="UP000193570">
    <property type="component" value="Unassembled WGS sequence"/>
</dbReference>
<keyword evidence="1" id="KW-0805">Transcription regulation</keyword>
<gene>
    <name evidence="6" type="ORF">ROJ8625_00328</name>
</gene>
<name>A0A1X6Y780_9RHOB</name>
<evidence type="ECO:0000256" key="3">
    <source>
        <dbReference type="ARBA" id="ARBA00023163"/>
    </source>
</evidence>
<sequence length="246" mass="27803">MDRSATRTSQLLSLVLGRRASLDAEEEAALANLPVRSETFSHGQTIIPQGPSPDESCLVVSGMALRVQPTEAETGIVSAVQIPGDFVDLHALVLEYLDHSVVAQGTCKVQLVRKEALREVTRDYPHLTRLLWMTTLIDAKIHRAWLAASATLRAKERIAHFLCELYVRYEIIGFVEDGAFDMALEQKDLERIFGLSRAHANRAVQELRAQGLIDWHRHRVAIHDFDRLKTLARFDPSYLEVDRLDR</sequence>
<evidence type="ECO:0000313" key="6">
    <source>
        <dbReference type="EMBL" id="SLN12432.1"/>
    </source>
</evidence>
<keyword evidence="3" id="KW-0804">Transcription</keyword>
<evidence type="ECO:0000256" key="1">
    <source>
        <dbReference type="ARBA" id="ARBA00023015"/>
    </source>
</evidence>
<keyword evidence="7" id="KW-1185">Reference proteome</keyword>
<organism evidence="6 7">
    <name type="scientific">Roseivivax jejudonensis</name>
    <dbReference type="NCBI Taxonomy" id="1529041"/>
    <lineage>
        <taxon>Bacteria</taxon>
        <taxon>Pseudomonadati</taxon>
        <taxon>Pseudomonadota</taxon>
        <taxon>Alphaproteobacteria</taxon>
        <taxon>Rhodobacterales</taxon>
        <taxon>Roseobacteraceae</taxon>
        <taxon>Roseivivax</taxon>
    </lineage>
</organism>
<dbReference type="Pfam" id="PF13545">
    <property type="entry name" value="HTH_Crp_2"/>
    <property type="match status" value="1"/>
</dbReference>
<dbReference type="InterPro" id="IPR000595">
    <property type="entry name" value="cNMP-bd_dom"/>
</dbReference>
<dbReference type="AlphaFoldDB" id="A0A1X6Y780"/>
<dbReference type="Pfam" id="PF00027">
    <property type="entry name" value="cNMP_binding"/>
    <property type="match status" value="1"/>
</dbReference>
<dbReference type="InterPro" id="IPR012318">
    <property type="entry name" value="HTH_CRP"/>
</dbReference>
<dbReference type="InterPro" id="IPR018490">
    <property type="entry name" value="cNMP-bd_dom_sf"/>
</dbReference>
<dbReference type="OrthoDB" id="7584044at2"/>
<dbReference type="Gene3D" id="2.60.120.10">
    <property type="entry name" value="Jelly Rolls"/>
    <property type="match status" value="1"/>
</dbReference>
<evidence type="ECO:0000256" key="2">
    <source>
        <dbReference type="ARBA" id="ARBA00023125"/>
    </source>
</evidence>
<dbReference type="InterPro" id="IPR036390">
    <property type="entry name" value="WH_DNA-bd_sf"/>
</dbReference>
<protein>
    <submittedName>
        <fullName evidence="6">Transcriptional regulator FixK</fullName>
    </submittedName>
</protein>
<dbReference type="RefSeq" id="WP_085790104.1">
    <property type="nucleotide sequence ID" value="NZ_FWFK01000001.1"/>
</dbReference>
<dbReference type="GO" id="GO:0003677">
    <property type="term" value="F:DNA binding"/>
    <property type="evidence" value="ECO:0007669"/>
    <property type="project" value="UniProtKB-KW"/>
</dbReference>
<keyword evidence="2" id="KW-0238">DNA-binding</keyword>
<dbReference type="CDD" id="cd00038">
    <property type="entry name" value="CAP_ED"/>
    <property type="match status" value="1"/>
</dbReference>